<name>A0A0B2BXP4_9SPHN</name>
<dbReference type="GO" id="GO:0016747">
    <property type="term" value="F:acyltransferase activity, transferring groups other than amino-acyl groups"/>
    <property type="evidence" value="ECO:0007669"/>
    <property type="project" value="InterPro"/>
</dbReference>
<keyword evidence="3" id="KW-1185">Reference proteome</keyword>
<sequence length="169" mass="18225">MTRLTTARLVLDVPAAADLPGLMEIVSDPETTRHLGGVQSPPEQFTRLLRNAGSWPLYGYGGFAVRLRDGGELIGQVGVFHAWRGLGPDADNMPEAGWILGQRHTGRGLAREAAQVVLEWFDAAHGPRPIVALIDPDNLPSLALAARLGFVPVRETLLGEAPVRVLRRG</sequence>
<accession>A0A0B2BXP4</accession>
<dbReference type="InterPro" id="IPR016181">
    <property type="entry name" value="Acyl_CoA_acyltransferase"/>
</dbReference>
<evidence type="ECO:0000313" key="2">
    <source>
        <dbReference type="EMBL" id="KHL24615.1"/>
    </source>
</evidence>
<comment type="caution">
    <text evidence="2">The sequence shown here is derived from an EMBL/GenBank/DDBJ whole genome shotgun (WGS) entry which is preliminary data.</text>
</comment>
<dbReference type="AlphaFoldDB" id="A0A0B2BXP4"/>
<reference evidence="2 3" key="1">
    <citation type="submission" date="2014-11" db="EMBL/GenBank/DDBJ databases">
        <title>Draft genome sequence of Kirrobacter mercurialis.</title>
        <authorList>
            <person name="Coil D.A."/>
            <person name="Eisen J.A."/>
        </authorList>
    </citation>
    <scope>NUCLEOTIDE SEQUENCE [LARGE SCALE GENOMIC DNA]</scope>
    <source>
        <strain evidence="2 3">Coronado</strain>
    </source>
</reference>
<dbReference type="Gene3D" id="3.40.630.30">
    <property type="match status" value="1"/>
</dbReference>
<feature type="domain" description="N-acetyltransferase" evidence="1">
    <location>
        <begin position="9"/>
        <end position="168"/>
    </location>
</feature>
<protein>
    <recommendedName>
        <fullName evidence="1">N-acetyltransferase domain-containing protein</fullName>
    </recommendedName>
</protein>
<dbReference type="PROSITE" id="PS51186">
    <property type="entry name" value="GNAT"/>
    <property type="match status" value="1"/>
</dbReference>
<dbReference type="Pfam" id="PF13302">
    <property type="entry name" value="Acetyltransf_3"/>
    <property type="match status" value="1"/>
</dbReference>
<evidence type="ECO:0000259" key="1">
    <source>
        <dbReference type="PROSITE" id="PS51186"/>
    </source>
</evidence>
<dbReference type="InterPro" id="IPR000182">
    <property type="entry name" value="GNAT_dom"/>
</dbReference>
<dbReference type="PANTHER" id="PTHR43792">
    <property type="entry name" value="GNAT FAMILY, PUTATIVE (AFU_ORTHOLOGUE AFUA_3G00765)-RELATED-RELATED"/>
    <property type="match status" value="1"/>
</dbReference>
<evidence type="ECO:0000313" key="3">
    <source>
        <dbReference type="Proteomes" id="UP000030988"/>
    </source>
</evidence>
<proteinExistence type="predicted"/>
<dbReference type="RefSeq" id="WP_039097067.1">
    <property type="nucleotide sequence ID" value="NZ_JTDN01000002.1"/>
</dbReference>
<dbReference type="InterPro" id="IPR051531">
    <property type="entry name" value="N-acetyltransferase"/>
</dbReference>
<organism evidence="2 3">
    <name type="scientific">Croceibacterium mercuriale</name>
    <dbReference type="NCBI Taxonomy" id="1572751"/>
    <lineage>
        <taxon>Bacteria</taxon>
        <taxon>Pseudomonadati</taxon>
        <taxon>Pseudomonadota</taxon>
        <taxon>Alphaproteobacteria</taxon>
        <taxon>Sphingomonadales</taxon>
        <taxon>Erythrobacteraceae</taxon>
        <taxon>Croceibacterium</taxon>
    </lineage>
</organism>
<dbReference type="EMBL" id="JTDN01000002">
    <property type="protein sequence ID" value="KHL24615.1"/>
    <property type="molecule type" value="Genomic_DNA"/>
</dbReference>
<dbReference type="OrthoDB" id="6293260at2"/>
<dbReference type="STRING" id="1572751.PK98_11625"/>
<dbReference type="Proteomes" id="UP000030988">
    <property type="component" value="Unassembled WGS sequence"/>
</dbReference>
<dbReference type="PANTHER" id="PTHR43792:SF16">
    <property type="entry name" value="N-ACETYLTRANSFERASE DOMAIN-CONTAINING PROTEIN"/>
    <property type="match status" value="1"/>
</dbReference>
<dbReference type="SUPFAM" id="SSF55729">
    <property type="entry name" value="Acyl-CoA N-acyltransferases (Nat)"/>
    <property type="match status" value="1"/>
</dbReference>
<gene>
    <name evidence="2" type="ORF">PK98_11625</name>
</gene>